<protein>
    <recommendedName>
        <fullName evidence="2">histidine kinase</fullName>
        <ecNumber evidence="2">2.7.13.3</ecNumber>
    </recommendedName>
</protein>
<dbReference type="InterPro" id="IPR003594">
    <property type="entry name" value="HATPase_dom"/>
</dbReference>
<dbReference type="FunFam" id="3.30.565.10:FF:000037">
    <property type="entry name" value="Hybrid sensor histidine kinase/response regulator"/>
    <property type="match status" value="1"/>
</dbReference>
<evidence type="ECO:0000256" key="1">
    <source>
        <dbReference type="ARBA" id="ARBA00000085"/>
    </source>
</evidence>
<keyword evidence="3 12" id="KW-0597">Phosphoprotein</keyword>
<dbReference type="PROSITE" id="PS01124">
    <property type="entry name" value="HTH_ARAC_FAMILY_2"/>
    <property type="match status" value="1"/>
</dbReference>
<dbReference type="PANTHER" id="PTHR43547:SF2">
    <property type="entry name" value="HYBRID SIGNAL TRANSDUCTION HISTIDINE KINASE C"/>
    <property type="match status" value="1"/>
</dbReference>
<dbReference type="InterPro" id="IPR005467">
    <property type="entry name" value="His_kinase_dom"/>
</dbReference>
<dbReference type="InterPro" id="IPR036890">
    <property type="entry name" value="HATPase_C_sf"/>
</dbReference>
<keyword evidence="9" id="KW-0805">Transcription regulation</keyword>
<dbReference type="RefSeq" id="WP_254093212.1">
    <property type="nucleotide sequence ID" value="NZ_JAHESC010000052.1"/>
</dbReference>
<evidence type="ECO:0000256" key="10">
    <source>
        <dbReference type="ARBA" id="ARBA00023125"/>
    </source>
</evidence>
<dbReference type="Pfam" id="PF02518">
    <property type="entry name" value="HATPase_c"/>
    <property type="match status" value="1"/>
</dbReference>
<accession>A0AAP2GFX6</accession>
<dbReference type="SUPFAM" id="SSF63829">
    <property type="entry name" value="Calcium-dependent phosphotriesterase"/>
    <property type="match status" value="3"/>
</dbReference>
<gene>
    <name evidence="17" type="ORF">KK078_25740</name>
</gene>
<dbReference type="InterPro" id="IPR036097">
    <property type="entry name" value="HisK_dim/P_sf"/>
</dbReference>
<dbReference type="PANTHER" id="PTHR43547">
    <property type="entry name" value="TWO-COMPONENT HISTIDINE KINASE"/>
    <property type="match status" value="1"/>
</dbReference>
<dbReference type="EC" id="2.7.13.3" evidence="2"/>
<keyword evidence="7" id="KW-0067">ATP-binding</keyword>
<evidence type="ECO:0000313" key="18">
    <source>
        <dbReference type="Proteomes" id="UP001319180"/>
    </source>
</evidence>
<dbReference type="EMBL" id="JAHESC010000052">
    <property type="protein sequence ID" value="MBT1689992.1"/>
    <property type="molecule type" value="Genomic_DNA"/>
</dbReference>
<dbReference type="Gene3D" id="2.60.40.10">
    <property type="entry name" value="Immunoglobulins"/>
    <property type="match status" value="1"/>
</dbReference>
<evidence type="ECO:0000256" key="5">
    <source>
        <dbReference type="ARBA" id="ARBA00022741"/>
    </source>
</evidence>
<evidence type="ECO:0000256" key="2">
    <source>
        <dbReference type="ARBA" id="ARBA00012438"/>
    </source>
</evidence>
<dbReference type="InterPro" id="IPR015943">
    <property type="entry name" value="WD40/YVTN_repeat-like_dom_sf"/>
</dbReference>
<evidence type="ECO:0000313" key="17">
    <source>
        <dbReference type="EMBL" id="MBT1689992.1"/>
    </source>
</evidence>
<dbReference type="InterPro" id="IPR011006">
    <property type="entry name" value="CheY-like_superfamily"/>
</dbReference>
<dbReference type="Gene3D" id="3.30.565.10">
    <property type="entry name" value="Histidine kinase-like ATPase, C-terminal domain"/>
    <property type="match status" value="1"/>
</dbReference>
<keyword evidence="11" id="KW-0804">Transcription</keyword>
<dbReference type="PROSITE" id="PS00041">
    <property type="entry name" value="HTH_ARAC_FAMILY_1"/>
    <property type="match status" value="1"/>
</dbReference>
<feature type="region of interest" description="Disordered" evidence="13">
    <location>
        <begin position="1378"/>
        <end position="1398"/>
    </location>
</feature>
<dbReference type="SUPFAM" id="SSF55874">
    <property type="entry name" value="ATPase domain of HSP90 chaperone/DNA topoisomerase II/histidine kinase"/>
    <property type="match status" value="1"/>
</dbReference>
<organism evidence="17 18">
    <name type="scientific">Dawidia soli</name>
    <dbReference type="NCBI Taxonomy" id="2782352"/>
    <lineage>
        <taxon>Bacteria</taxon>
        <taxon>Pseudomonadati</taxon>
        <taxon>Bacteroidota</taxon>
        <taxon>Cytophagia</taxon>
        <taxon>Cytophagales</taxon>
        <taxon>Chryseotaleaceae</taxon>
        <taxon>Dawidia</taxon>
    </lineage>
</organism>
<comment type="caution">
    <text evidence="17">The sequence shown here is derived from an EMBL/GenBank/DDBJ whole genome shotgun (WGS) entry which is preliminary data.</text>
</comment>
<dbReference type="SMART" id="SM00388">
    <property type="entry name" value="HisKA"/>
    <property type="match status" value="1"/>
</dbReference>
<dbReference type="Pfam" id="PF07494">
    <property type="entry name" value="Reg_prop"/>
    <property type="match status" value="5"/>
</dbReference>
<dbReference type="PROSITE" id="PS50109">
    <property type="entry name" value="HIS_KIN"/>
    <property type="match status" value="1"/>
</dbReference>
<evidence type="ECO:0000259" key="14">
    <source>
        <dbReference type="PROSITE" id="PS01124"/>
    </source>
</evidence>
<dbReference type="InterPro" id="IPR009057">
    <property type="entry name" value="Homeodomain-like_sf"/>
</dbReference>
<dbReference type="SMART" id="SM00387">
    <property type="entry name" value="HATPase_c"/>
    <property type="match status" value="1"/>
</dbReference>
<dbReference type="InterPro" id="IPR018060">
    <property type="entry name" value="HTH_AraC"/>
</dbReference>
<dbReference type="InterPro" id="IPR013783">
    <property type="entry name" value="Ig-like_fold"/>
</dbReference>
<dbReference type="Gene3D" id="1.10.287.130">
    <property type="match status" value="1"/>
</dbReference>
<dbReference type="InterPro" id="IPR004358">
    <property type="entry name" value="Sig_transdc_His_kin-like_C"/>
</dbReference>
<dbReference type="Gene3D" id="1.10.10.60">
    <property type="entry name" value="Homeodomain-like"/>
    <property type="match status" value="1"/>
</dbReference>
<dbReference type="Pfam" id="PF07495">
    <property type="entry name" value="Y_Y_Y"/>
    <property type="match status" value="1"/>
</dbReference>
<feature type="modified residue" description="4-aspartylphosphate" evidence="12">
    <location>
        <position position="1180"/>
    </location>
</feature>
<dbReference type="Proteomes" id="UP001319180">
    <property type="component" value="Unassembled WGS sequence"/>
</dbReference>
<keyword evidence="18" id="KW-1185">Reference proteome</keyword>
<dbReference type="GO" id="GO:0005524">
    <property type="term" value="F:ATP binding"/>
    <property type="evidence" value="ECO:0007669"/>
    <property type="project" value="UniProtKB-KW"/>
</dbReference>
<comment type="catalytic activity">
    <reaction evidence="1">
        <text>ATP + protein L-histidine = ADP + protein N-phospho-L-histidine.</text>
        <dbReference type="EC" id="2.7.13.3"/>
    </reaction>
</comment>
<evidence type="ECO:0000256" key="7">
    <source>
        <dbReference type="ARBA" id="ARBA00022840"/>
    </source>
</evidence>
<dbReference type="InterPro" id="IPR018062">
    <property type="entry name" value="HTH_AraC-typ_CS"/>
</dbReference>
<dbReference type="CDD" id="cd17574">
    <property type="entry name" value="REC_OmpR"/>
    <property type="match status" value="1"/>
</dbReference>
<dbReference type="SMART" id="SM00448">
    <property type="entry name" value="REC"/>
    <property type="match status" value="1"/>
</dbReference>
<keyword evidence="5" id="KW-0547">Nucleotide-binding</keyword>
<dbReference type="Pfam" id="PF00512">
    <property type="entry name" value="HisKA"/>
    <property type="match status" value="1"/>
</dbReference>
<dbReference type="PROSITE" id="PS50110">
    <property type="entry name" value="RESPONSE_REGULATORY"/>
    <property type="match status" value="1"/>
</dbReference>
<evidence type="ECO:0000256" key="3">
    <source>
        <dbReference type="ARBA" id="ARBA00022553"/>
    </source>
</evidence>
<dbReference type="FunFam" id="1.10.287.130:FF:000034">
    <property type="entry name" value="Two-component system sensor histidine kinase/response regulator"/>
    <property type="match status" value="1"/>
</dbReference>
<evidence type="ECO:0000256" key="8">
    <source>
        <dbReference type="ARBA" id="ARBA00023012"/>
    </source>
</evidence>
<sequence>MSIRKFLWVYLLVAAGLDTVRGVAQPAELPQKNIIFHALPEKLGLSQSSINCILQDRAGYLWIGTWSGLIRYDGYTTTVFHSDNAPDKIRSNKITTIYEDRKGAIWIGTHRGGLFRYDHRTGKFAHFQHQPGNPASLSNDNVWALQEDDRGQLWVGTEYGLNLLDEVSGSFRAFVLDVNDTTTLSQPFVTDIFLSSTGDLWVGTEYGLNKMIPPGAGGRKDYTFVRYLYNADPADASLHHHIYHIEETRHQGRPPVIWYSTKKGIKRVDGSGTSNYSVDGKSSGYNLFRTFMVVDGERPYVLAGSEMGLNFFDPEAGRFVRFLGGDDREVNLSHNTVTSLFLDRGGVLWVGTKKGLNKYDSYAKSFAAYKTSAFDPTRSILTGLRSARAGGYWISTLGGGLFRFTDGRFRRYTIRHREANDFTDFIQVLFTDSRGNVWVSTAGDGVYTFSEAAVGNNTQITQFKHYGLQSAAPISDDYVMSFAEDVRGNVWLGTWSGGLNMITPEGRVVRYQEPQLERVPMVVMHADHAGALWVGSRGNGLYRVRPTTQGLDVRHYYRGDSLHSALTNNFVNAIYEDHAGGLWIGTEGGLNSFDRRTEAFRSHPFEAGPSNNVLVSILEDDSGKLWLAHWDGLTVIDPGNAHFVKSYDSHDRIQGGFFYNHVCYKDPQGLLLFGGSEGFNIIDPAAAVANPVVPNVVISDFQVFNKPVPVGESFGGRVILEKPLAETVEVTLKHFENSISFEFTALTYAAPEKTRYAYKLEGFDKDWNYTHAGRRYANYTNLNPGRYRFKVKATTSDGVWSEAESEASLVILPPWWKTTWAAVGYVLASLLILHFFRKLILMRANFRHDLKVERLQRENLEKLNHAKLQFFTNISHEFRTPLTLILGPLHSLLDAAGVGKPVRDQLLVVQNNAQRLLHLVNQLLDFRKAESGNLPLAVREGDMVQFVQEVKLSFEALAAELQLSLTLQASAPVINVWFDRDHFEKILFNLLSNALKHTPAGGRVVLRLQESEDAVLIIVEDSGKGIRRDHVEHIFQSFFSYGEDRHQAGTGIGLALTKSLVDMHQGTITVESEEHAFTRFTVRLRKGNAHFNATQLADGIQEPDTVVYTQPPVLVTAPVHPEPSEHPEDVQKLLIVEDNAAVRAYVRSIFQAEYSIREAADGQEGLAIAQEEIPDIIISDVMMPVMDGITFCRTLKTTARTAHIPVILLTARTSLLFKVEGLETGADDYVTKPFHPQVLLLKVRNMVRRREQLHAAFQDRSVLRLSPKQVTHTSADARFIQQILESIERNMANPAYGVEDLGRDVAMSRTQLYRKLKAVSGQSANEFIRTIRLKRAAQLLSQGELTIAQITYEVGFTDLPYFRECFKKLFGVTPSAYGVSRPGEETDQPAPSPADSGA</sequence>
<dbReference type="GO" id="GO:0003700">
    <property type="term" value="F:DNA-binding transcription factor activity"/>
    <property type="evidence" value="ECO:0007669"/>
    <property type="project" value="InterPro"/>
</dbReference>
<evidence type="ECO:0000259" key="15">
    <source>
        <dbReference type="PROSITE" id="PS50109"/>
    </source>
</evidence>
<evidence type="ECO:0000256" key="13">
    <source>
        <dbReference type="SAM" id="MobiDB-lite"/>
    </source>
</evidence>
<evidence type="ECO:0000256" key="9">
    <source>
        <dbReference type="ARBA" id="ARBA00023015"/>
    </source>
</evidence>
<dbReference type="Gene3D" id="3.40.50.2300">
    <property type="match status" value="1"/>
</dbReference>
<feature type="domain" description="Response regulatory" evidence="16">
    <location>
        <begin position="1132"/>
        <end position="1247"/>
    </location>
</feature>
<evidence type="ECO:0000256" key="6">
    <source>
        <dbReference type="ARBA" id="ARBA00022777"/>
    </source>
</evidence>
<evidence type="ECO:0000256" key="4">
    <source>
        <dbReference type="ARBA" id="ARBA00022679"/>
    </source>
</evidence>
<evidence type="ECO:0000256" key="12">
    <source>
        <dbReference type="PROSITE-ProRule" id="PRU00169"/>
    </source>
</evidence>
<evidence type="ECO:0000256" key="11">
    <source>
        <dbReference type="ARBA" id="ARBA00023163"/>
    </source>
</evidence>
<dbReference type="FunFam" id="2.60.40.10:FF:000791">
    <property type="entry name" value="Two-component system sensor histidine kinase/response regulator"/>
    <property type="match status" value="1"/>
</dbReference>
<dbReference type="SUPFAM" id="SSF47384">
    <property type="entry name" value="Homodimeric domain of signal transducing histidine kinase"/>
    <property type="match status" value="1"/>
</dbReference>
<feature type="domain" description="Histidine kinase" evidence="15">
    <location>
        <begin position="873"/>
        <end position="1088"/>
    </location>
</feature>
<proteinExistence type="predicted"/>
<name>A0AAP2GFX6_9BACT</name>
<keyword evidence="4" id="KW-0808">Transferase</keyword>
<dbReference type="PRINTS" id="PR00344">
    <property type="entry name" value="BCTRLSENSOR"/>
</dbReference>
<feature type="domain" description="HTH araC/xylS-type" evidence="14">
    <location>
        <begin position="1281"/>
        <end position="1380"/>
    </location>
</feature>
<dbReference type="InterPro" id="IPR011110">
    <property type="entry name" value="Reg_prop"/>
</dbReference>
<dbReference type="CDD" id="cd00075">
    <property type="entry name" value="HATPase"/>
    <property type="match status" value="1"/>
</dbReference>
<keyword evidence="10" id="KW-0238">DNA-binding</keyword>
<dbReference type="CDD" id="cd00082">
    <property type="entry name" value="HisKA"/>
    <property type="match status" value="1"/>
</dbReference>
<dbReference type="InterPro" id="IPR011123">
    <property type="entry name" value="Y_Y_Y"/>
</dbReference>
<dbReference type="GO" id="GO:0043565">
    <property type="term" value="F:sequence-specific DNA binding"/>
    <property type="evidence" value="ECO:0007669"/>
    <property type="project" value="InterPro"/>
</dbReference>
<reference evidence="17 18" key="1">
    <citation type="submission" date="2021-05" db="EMBL/GenBank/DDBJ databases">
        <title>A Polyphasic approach of four new species of the genus Ohtaekwangia: Ohtaekwangia histidinii sp. nov., Ohtaekwangia cretensis sp. nov., Ohtaekwangia indiensis sp. nov., Ohtaekwangia reichenbachii sp. nov. from diverse environment.</title>
        <authorList>
            <person name="Octaviana S."/>
        </authorList>
    </citation>
    <scope>NUCLEOTIDE SEQUENCE [LARGE SCALE GENOMIC DNA]</scope>
    <source>
        <strain evidence="17 18">PWU37</strain>
    </source>
</reference>
<dbReference type="Gene3D" id="2.130.10.10">
    <property type="entry name" value="YVTN repeat-like/Quinoprotein amine dehydrogenase"/>
    <property type="match status" value="4"/>
</dbReference>
<evidence type="ECO:0000259" key="16">
    <source>
        <dbReference type="PROSITE" id="PS50110"/>
    </source>
</evidence>
<dbReference type="SUPFAM" id="SSF46689">
    <property type="entry name" value="Homeodomain-like"/>
    <property type="match status" value="1"/>
</dbReference>
<dbReference type="InterPro" id="IPR003661">
    <property type="entry name" value="HisK_dim/P_dom"/>
</dbReference>
<keyword evidence="8" id="KW-0902">Two-component regulatory system</keyword>
<dbReference type="InterPro" id="IPR001789">
    <property type="entry name" value="Sig_transdc_resp-reg_receiver"/>
</dbReference>
<keyword evidence="6" id="KW-0418">Kinase</keyword>
<dbReference type="Pfam" id="PF00072">
    <property type="entry name" value="Response_reg"/>
    <property type="match status" value="1"/>
</dbReference>
<dbReference type="SUPFAM" id="SSF52172">
    <property type="entry name" value="CheY-like"/>
    <property type="match status" value="1"/>
</dbReference>
<dbReference type="GO" id="GO:0000155">
    <property type="term" value="F:phosphorelay sensor kinase activity"/>
    <property type="evidence" value="ECO:0007669"/>
    <property type="project" value="InterPro"/>
</dbReference>
<dbReference type="Pfam" id="PF12833">
    <property type="entry name" value="HTH_18"/>
    <property type="match status" value="1"/>
</dbReference>
<dbReference type="SMART" id="SM00342">
    <property type="entry name" value="HTH_ARAC"/>
    <property type="match status" value="1"/>
</dbReference>